<keyword evidence="2" id="KW-1185">Reference proteome</keyword>
<dbReference type="InParanoid" id="A0A077ZXC4"/>
<proteinExistence type="predicted"/>
<dbReference type="AlphaFoldDB" id="A0A077ZXC4"/>
<dbReference type="Proteomes" id="UP000039865">
    <property type="component" value="Unassembled WGS sequence"/>
</dbReference>
<evidence type="ECO:0000313" key="2">
    <source>
        <dbReference type="Proteomes" id="UP000039865"/>
    </source>
</evidence>
<dbReference type="EMBL" id="CCKQ01002102">
    <property type="protein sequence ID" value="CDW73196.1"/>
    <property type="molecule type" value="Genomic_DNA"/>
</dbReference>
<accession>A0A077ZXC4</accession>
<gene>
    <name evidence="1" type="primary">Contig18161.g19303</name>
    <name evidence="1" type="ORF">STYLEM_2172</name>
</gene>
<name>A0A077ZXC4_STYLE</name>
<reference evidence="1 2" key="1">
    <citation type="submission" date="2014-06" db="EMBL/GenBank/DDBJ databases">
        <authorList>
            <person name="Swart Estienne"/>
        </authorList>
    </citation>
    <scope>NUCLEOTIDE SEQUENCE [LARGE SCALE GENOMIC DNA]</scope>
    <source>
        <strain evidence="1 2">130c</strain>
    </source>
</reference>
<evidence type="ECO:0000313" key="1">
    <source>
        <dbReference type="EMBL" id="CDW73196.1"/>
    </source>
</evidence>
<protein>
    <submittedName>
        <fullName evidence="1">Uncharacterized protein</fullName>
    </submittedName>
</protein>
<organism evidence="1 2">
    <name type="scientific">Stylonychia lemnae</name>
    <name type="common">Ciliate</name>
    <dbReference type="NCBI Taxonomy" id="5949"/>
    <lineage>
        <taxon>Eukaryota</taxon>
        <taxon>Sar</taxon>
        <taxon>Alveolata</taxon>
        <taxon>Ciliophora</taxon>
        <taxon>Intramacronucleata</taxon>
        <taxon>Spirotrichea</taxon>
        <taxon>Stichotrichia</taxon>
        <taxon>Sporadotrichida</taxon>
        <taxon>Oxytrichidae</taxon>
        <taxon>Stylonychinae</taxon>
        <taxon>Stylonychia</taxon>
    </lineage>
</organism>
<sequence length="325" mass="37993">MNPYYQVKERRMYDIYGLSSLSKATERNLIDHKQFKQQDMKKIYDDTSSMYNEGDYMLTPCRFSPNGWKYIKKDYDQKFLNHPNKLNSIGYSKASQNYSHSKQNSLSQIDEESSQFSINKSILERSEQKYRTPNGARVQIRSQSQMNEDYSTGKSTYQQIYDEKLNQSKIINNIRSKDLRENERSKEYNYPPLPNLVSAKNAYQKQKFDNSVSVIQQNIGNSESLVDNNSNEDLNLPIADLNYQQISLVDQQSPKNNKISMKNLKVGSQIIDNKDYPVQNNISYSGVHPVSYWAGQKVDNDVEHVFRKKRFTDQQIIQQKPTSLF</sequence>